<dbReference type="OrthoDB" id="9780340at2"/>
<keyword evidence="5" id="KW-1185">Reference proteome</keyword>
<dbReference type="Proteomes" id="UP000192380">
    <property type="component" value="Plasmid pDSJ08"/>
</dbReference>
<accession>H3RKX6</accession>
<dbReference type="EMBL" id="AHIE01000039">
    <property type="protein sequence ID" value="EHT97971.1"/>
    <property type="molecule type" value="Genomic_DNA"/>
</dbReference>
<dbReference type="EMBL" id="CP017589">
    <property type="protein sequence ID" value="ARF52310.1"/>
    <property type="molecule type" value="Genomic_DNA"/>
</dbReference>
<dbReference type="AlphaFoldDB" id="H3RKX6"/>
<proteinExistence type="predicted"/>
<protein>
    <submittedName>
        <fullName evidence="3">Putative DSBA oxidoreductase</fullName>
    </submittedName>
</protein>
<gene>
    <name evidence="3" type="ORF">CKS_4562</name>
    <name evidence="2" type="ORF">DSJ_23990</name>
</gene>
<dbReference type="Proteomes" id="UP000005050">
    <property type="component" value="Unassembled WGS sequence"/>
</dbReference>
<geneLocation type="plasmid" evidence="2 5">
    <name>pDSJ08</name>
</geneLocation>
<evidence type="ECO:0000313" key="4">
    <source>
        <dbReference type="Proteomes" id="UP000005050"/>
    </source>
</evidence>
<dbReference type="RefSeq" id="WP_006122181.1">
    <property type="nucleotide sequence ID" value="NZ_AHIE01000039.1"/>
</dbReference>
<reference evidence="2 5" key="3">
    <citation type="submission" date="2016-10" db="EMBL/GenBank/DDBJ databases">
        <title>Complete Genome Assembly of Pantoea stewartii subsp. stewartii DC283, a Corn Pathogen.</title>
        <authorList>
            <person name="Duong D.A."/>
            <person name="Stevens A.M."/>
            <person name="Jensen R.V."/>
        </authorList>
    </citation>
    <scope>NUCLEOTIDE SEQUENCE [LARGE SCALE GENOMIC DNA]</scope>
    <source>
        <strain evidence="2 5">DC283</strain>
        <plasmid evidence="2 5">pDSJ08</plasmid>
    </source>
</reference>
<keyword evidence="2" id="KW-0614">Plasmid</keyword>
<dbReference type="InterPro" id="IPR036249">
    <property type="entry name" value="Thioredoxin-like_sf"/>
</dbReference>
<evidence type="ECO:0000313" key="2">
    <source>
        <dbReference type="EMBL" id="ARF52310.1"/>
    </source>
</evidence>
<reference evidence="3" key="2">
    <citation type="submission" date="2012-01" db="EMBL/GenBank/DDBJ databases">
        <authorList>
            <person name="Biehl B.S."/>
            <person name="Ding Y."/>
            <person name="Dugan-Rocha S.P."/>
            <person name="Gibbs R.A."/>
            <person name="Glasner J.D."/>
            <person name="Kovar C."/>
            <person name="Muzny D.M."/>
            <person name="Neeno-Eckwall E.C."/>
            <person name="Perna N.T."/>
            <person name="Qin X."/>
            <person name="von Bodman S.B."/>
            <person name="Weinstock G.M."/>
        </authorList>
    </citation>
    <scope>NUCLEOTIDE SEQUENCE</scope>
    <source>
        <strain evidence="3">DC283</strain>
    </source>
</reference>
<evidence type="ECO:0000259" key="1">
    <source>
        <dbReference type="Pfam" id="PF18312"/>
    </source>
</evidence>
<evidence type="ECO:0000313" key="5">
    <source>
        <dbReference type="Proteomes" id="UP000192380"/>
    </source>
</evidence>
<evidence type="ECO:0000313" key="3">
    <source>
        <dbReference type="EMBL" id="EHT97971.1"/>
    </source>
</evidence>
<organism evidence="3 4">
    <name type="scientific">Pantoea stewartii subsp. stewartii DC283</name>
    <dbReference type="NCBI Taxonomy" id="660596"/>
    <lineage>
        <taxon>Bacteria</taxon>
        <taxon>Pseudomonadati</taxon>
        <taxon>Pseudomonadota</taxon>
        <taxon>Gammaproteobacteria</taxon>
        <taxon>Enterobacterales</taxon>
        <taxon>Erwiniaceae</taxon>
        <taxon>Pantoea</taxon>
    </lineage>
</organism>
<dbReference type="Pfam" id="PF18312">
    <property type="entry name" value="ScsC_N"/>
    <property type="match status" value="1"/>
</dbReference>
<name>H3RKX6_PANSE</name>
<sequence>MNSLITGVATGADQATPAYTPQLDAHIVEVAKNYLISHPEILIEVSEKLQQEQLKQQTKAIGQATLRYRDLLLNDIDTPSYGPLDAKVALVEFFDYQCVVCAALLNKSNFC</sequence>
<dbReference type="SUPFAM" id="SSF52833">
    <property type="entry name" value="Thioredoxin-like"/>
    <property type="match status" value="1"/>
</dbReference>
<feature type="domain" description="Copper resistance protein ScsC N-terminal" evidence="1">
    <location>
        <begin position="27"/>
        <end position="53"/>
    </location>
</feature>
<dbReference type="KEGG" id="pstw:DSJ_23990"/>
<reference evidence="3 4" key="1">
    <citation type="journal article" date="2012" name="Mol. Microbiol.">
        <title>The genetic and structural basis of two distinct terminal side branch residues in stewartan and amylovoran exopolysaccharides and their potential role in host adaptation.</title>
        <authorList>
            <person name="Wang X."/>
            <person name="Yang F."/>
            <person name="von Bodman S.B."/>
        </authorList>
    </citation>
    <scope>NUCLEOTIDE SEQUENCE [LARGE SCALE GENOMIC DNA]</scope>
    <source>
        <strain evidence="3 4">DC283</strain>
    </source>
</reference>
<dbReference type="Gene3D" id="3.40.30.10">
    <property type="entry name" value="Glutaredoxin"/>
    <property type="match status" value="1"/>
</dbReference>
<dbReference type="InterPro" id="IPR041205">
    <property type="entry name" value="ScsC_N"/>
</dbReference>